<dbReference type="Proteomes" id="UP001153404">
    <property type="component" value="Unassembled WGS sequence"/>
</dbReference>
<accession>A0A9X4KYW7</accession>
<evidence type="ECO:0000256" key="1">
    <source>
        <dbReference type="SAM" id="MobiDB-lite"/>
    </source>
</evidence>
<comment type="caution">
    <text evidence="2">The sequence shown here is derived from an EMBL/GenBank/DDBJ whole genome shotgun (WGS) entry which is preliminary data.</text>
</comment>
<proteinExistence type="predicted"/>
<dbReference type="EMBL" id="JAPDIA010000003">
    <property type="protein sequence ID" value="MDG0810789.1"/>
    <property type="molecule type" value="Genomic_DNA"/>
</dbReference>
<evidence type="ECO:0000313" key="3">
    <source>
        <dbReference type="Proteomes" id="UP001153404"/>
    </source>
</evidence>
<evidence type="ECO:0000313" key="2">
    <source>
        <dbReference type="EMBL" id="MDG0810789.1"/>
    </source>
</evidence>
<protein>
    <recommendedName>
        <fullName evidence="4">DUF4406 domain-containing protein</fullName>
    </recommendedName>
</protein>
<sequence>MMNDGAQAHASGRFKVVTLCGSTRFKSEFERINAELTLAGNVVISVGVFVHAEGSAVDEAQKRLLDHVHLQKIDMADEILVVNPGGYIGDSTRKEIEYATHTGVPVRYLVPPAPSDPDAPSDRRELP</sequence>
<organism evidence="2 3">
    <name type="scientific">Cohnella rhizosphaerae</name>
    <dbReference type="NCBI Taxonomy" id="1457232"/>
    <lineage>
        <taxon>Bacteria</taxon>
        <taxon>Bacillati</taxon>
        <taxon>Bacillota</taxon>
        <taxon>Bacilli</taxon>
        <taxon>Bacillales</taxon>
        <taxon>Paenibacillaceae</taxon>
        <taxon>Cohnella</taxon>
    </lineage>
</organism>
<evidence type="ECO:0008006" key="4">
    <source>
        <dbReference type="Google" id="ProtNLM"/>
    </source>
</evidence>
<keyword evidence="3" id="KW-1185">Reference proteome</keyword>
<name>A0A9X4KYW7_9BACL</name>
<feature type="region of interest" description="Disordered" evidence="1">
    <location>
        <begin position="107"/>
        <end position="127"/>
    </location>
</feature>
<reference evidence="2" key="1">
    <citation type="submission" date="2022-10" db="EMBL/GenBank/DDBJ databases">
        <title>Comparative genomic analysis of Cohnella hashimotonis sp. nov., isolated from the International Space Station.</title>
        <authorList>
            <person name="Simpson A."/>
            <person name="Venkateswaran K."/>
        </authorList>
    </citation>
    <scope>NUCLEOTIDE SEQUENCE</scope>
    <source>
        <strain evidence="2">DSM 28161</strain>
    </source>
</reference>
<dbReference type="AlphaFoldDB" id="A0A9X4KYW7"/>
<gene>
    <name evidence="2" type="ORF">OMP40_16500</name>
</gene>
<dbReference type="RefSeq" id="WP_277532812.1">
    <property type="nucleotide sequence ID" value="NZ_JAPDIA010000003.1"/>
</dbReference>